<protein>
    <submittedName>
        <fullName evidence="2">Uncharacterized protein</fullName>
    </submittedName>
</protein>
<evidence type="ECO:0000313" key="2">
    <source>
        <dbReference type="EMBL" id="KAG0266110.1"/>
    </source>
</evidence>
<proteinExistence type="predicted"/>
<feature type="region of interest" description="Disordered" evidence="1">
    <location>
        <begin position="38"/>
        <end position="158"/>
    </location>
</feature>
<keyword evidence="3" id="KW-1185">Reference proteome</keyword>
<accession>A0A9P6UA52</accession>
<dbReference type="EMBL" id="JAAAJB010000101">
    <property type="protein sequence ID" value="KAG0266110.1"/>
    <property type="molecule type" value="Genomic_DNA"/>
</dbReference>
<organism evidence="2 3">
    <name type="scientific">Actinomortierella ambigua</name>
    <dbReference type="NCBI Taxonomy" id="1343610"/>
    <lineage>
        <taxon>Eukaryota</taxon>
        <taxon>Fungi</taxon>
        <taxon>Fungi incertae sedis</taxon>
        <taxon>Mucoromycota</taxon>
        <taxon>Mortierellomycotina</taxon>
        <taxon>Mortierellomycetes</taxon>
        <taxon>Mortierellales</taxon>
        <taxon>Mortierellaceae</taxon>
        <taxon>Actinomortierella</taxon>
    </lineage>
</organism>
<evidence type="ECO:0000313" key="3">
    <source>
        <dbReference type="Proteomes" id="UP000807716"/>
    </source>
</evidence>
<sequence>MAIKAAASEDPDLKAIGDQMSKFWMREKAALRNFWKEKEGPRKLRSGNVISVAKDSSKQQTVVHRRQLRHAFVESKKDREHGQVQKKAKEQKDTQQDQQLNDDGQFNANGTSVPSDSDSDDDHYSQGTASSWSTLESTGPLEEKSNIDGSGEPSSKLRGDALCIRGVNVSSRCMVLSPTSSDCFQDDEESEIVTLLLKADVPEVLEQDINLLAK</sequence>
<feature type="compositionally biased region" description="Polar residues" evidence="1">
    <location>
        <begin position="96"/>
        <end position="114"/>
    </location>
</feature>
<gene>
    <name evidence="2" type="ORF">DFQ27_000157</name>
</gene>
<feature type="compositionally biased region" description="Polar residues" evidence="1">
    <location>
        <begin position="125"/>
        <end position="137"/>
    </location>
</feature>
<feature type="compositionally biased region" description="Basic and acidic residues" evidence="1">
    <location>
        <begin position="71"/>
        <end position="95"/>
    </location>
</feature>
<comment type="caution">
    <text evidence="2">The sequence shown here is derived from an EMBL/GenBank/DDBJ whole genome shotgun (WGS) entry which is preliminary data.</text>
</comment>
<evidence type="ECO:0000256" key="1">
    <source>
        <dbReference type="SAM" id="MobiDB-lite"/>
    </source>
</evidence>
<dbReference type="OrthoDB" id="2446735at2759"/>
<dbReference type="AlphaFoldDB" id="A0A9P6UA52"/>
<dbReference type="Proteomes" id="UP000807716">
    <property type="component" value="Unassembled WGS sequence"/>
</dbReference>
<name>A0A9P6UA52_9FUNG</name>
<reference evidence="2" key="1">
    <citation type="journal article" date="2020" name="Fungal Divers.">
        <title>Resolving the Mortierellaceae phylogeny through synthesis of multi-gene phylogenetics and phylogenomics.</title>
        <authorList>
            <person name="Vandepol N."/>
            <person name="Liber J."/>
            <person name="Desiro A."/>
            <person name="Na H."/>
            <person name="Kennedy M."/>
            <person name="Barry K."/>
            <person name="Grigoriev I.V."/>
            <person name="Miller A.N."/>
            <person name="O'Donnell K."/>
            <person name="Stajich J.E."/>
            <person name="Bonito G."/>
        </authorList>
    </citation>
    <scope>NUCLEOTIDE SEQUENCE</scope>
    <source>
        <strain evidence="2">BC1065</strain>
    </source>
</reference>